<proteinExistence type="predicted"/>
<sequence>MLVRNLAMRDNSWLDKTRVRVDASSFDPVPGHLHIYNKL</sequence>
<accession>A0ACC0GK78</accession>
<gene>
    <name evidence="1" type="ORF">LOK49_LG09G02350</name>
</gene>
<organism evidence="1 2">
    <name type="scientific">Camellia lanceoleosa</name>
    <dbReference type="NCBI Taxonomy" id="1840588"/>
    <lineage>
        <taxon>Eukaryota</taxon>
        <taxon>Viridiplantae</taxon>
        <taxon>Streptophyta</taxon>
        <taxon>Embryophyta</taxon>
        <taxon>Tracheophyta</taxon>
        <taxon>Spermatophyta</taxon>
        <taxon>Magnoliopsida</taxon>
        <taxon>eudicotyledons</taxon>
        <taxon>Gunneridae</taxon>
        <taxon>Pentapetalae</taxon>
        <taxon>asterids</taxon>
        <taxon>Ericales</taxon>
        <taxon>Theaceae</taxon>
        <taxon>Camellia</taxon>
    </lineage>
</organism>
<evidence type="ECO:0000313" key="1">
    <source>
        <dbReference type="EMBL" id="KAI7999831.1"/>
    </source>
</evidence>
<protein>
    <submittedName>
        <fullName evidence="1">Uncharacterized protein</fullName>
    </submittedName>
</protein>
<comment type="caution">
    <text evidence="1">The sequence shown here is derived from an EMBL/GenBank/DDBJ whole genome shotgun (WGS) entry which is preliminary data.</text>
</comment>
<name>A0ACC0GK78_9ERIC</name>
<reference evidence="1 2" key="1">
    <citation type="journal article" date="2022" name="Plant J.">
        <title>Chromosome-level genome of Camellia lanceoleosa provides a valuable resource for understanding genome evolution and self-incompatibility.</title>
        <authorList>
            <person name="Gong W."/>
            <person name="Xiao S."/>
            <person name="Wang L."/>
            <person name="Liao Z."/>
            <person name="Chang Y."/>
            <person name="Mo W."/>
            <person name="Hu G."/>
            <person name="Li W."/>
            <person name="Zhao G."/>
            <person name="Zhu H."/>
            <person name="Hu X."/>
            <person name="Ji K."/>
            <person name="Xiang X."/>
            <person name="Song Q."/>
            <person name="Yuan D."/>
            <person name="Jin S."/>
            <person name="Zhang L."/>
        </authorList>
    </citation>
    <scope>NUCLEOTIDE SEQUENCE [LARGE SCALE GENOMIC DNA]</scope>
    <source>
        <strain evidence="1">SQ_2022a</strain>
    </source>
</reference>
<evidence type="ECO:0000313" key="2">
    <source>
        <dbReference type="Proteomes" id="UP001060215"/>
    </source>
</evidence>
<dbReference type="EMBL" id="CM045765">
    <property type="protein sequence ID" value="KAI7999831.1"/>
    <property type="molecule type" value="Genomic_DNA"/>
</dbReference>
<keyword evidence="2" id="KW-1185">Reference proteome</keyword>
<dbReference type="Proteomes" id="UP001060215">
    <property type="component" value="Chromosome 8"/>
</dbReference>